<accession>A0A839HUG5</accession>
<dbReference type="EMBL" id="JACIVI010000007">
    <property type="protein sequence ID" value="MBB1163239.1"/>
    <property type="molecule type" value="Genomic_DNA"/>
</dbReference>
<dbReference type="GO" id="GO:0043565">
    <property type="term" value="F:sequence-specific DNA binding"/>
    <property type="evidence" value="ECO:0007669"/>
    <property type="project" value="InterPro"/>
</dbReference>
<sequence length="390" mass="41786">MPWSKPPTPPFALDSGRLASPFFQSPEDRIGLARERFFGDGERPSGLVSEPVIQSWTRCIRSQRPPTETVAFDMVDRARVSNLLARHHRLLRAAREELIQLDQALAGSPCKAMLTSPDGVVLHATPTARDEGRLMPVIARVGVNIGEATVGTGAPGVAARTGEACMVLGGEHYFDVLRHLHCAAAPVRDGRGRLAAVLDLSSEGETFRFDAAALVRLYASAIENRLIEAQVRGPLLLRMQTRPDWLRSSLEGLLGLDEDGRVLAINAAAATLLGCPRVPELIGPAEAWLGLGPAALQARLDAPGPQALALPGGLTIWVERVLGAGRTIDAEAPPIELAPVPLRTLGHDAIRQTLAQCKGNLSEAARRLGVSRGYIYRRLDALREADDGAG</sequence>
<name>A0A839HUG5_9BURK</name>
<dbReference type="PRINTS" id="PR01590">
    <property type="entry name" value="HTHFIS"/>
</dbReference>
<dbReference type="RefSeq" id="WP_182665971.1">
    <property type="nucleotide sequence ID" value="NZ_JACIVI010000007.1"/>
</dbReference>
<evidence type="ECO:0000313" key="4">
    <source>
        <dbReference type="Proteomes" id="UP000586093"/>
    </source>
</evidence>
<dbReference type="InterPro" id="IPR029016">
    <property type="entry name" value="GAF-like_dom_sf"/>
</dbReference>
<feature type="domain" description="GAF" evidence="1">
    <location>
        <begin position="94"/>
        <end position="225"/>
    </location>
</feature>
<dbReference type="Proteomes" id="UP000586093">
    <property type="component" value="Unassembled WGS sequence"/>
</dbReference>
<proteinExistence type="predicted"/>
<dbReference type="Pfam" id="PF01590">
    <property type="entry name" value="GAF"/>
    <property type="match status" value="1"/>
</dbReference>
<dbReference type="AlphaFoldDB" id="A0A839HUG5"/>
<dbReference type="InterPro" id="IPR000014">
    <property type="entry name" value="PAS"/>
</dbReference>
<evidence type="ECO:0000313" key="3">
    <source>
        <dbReference type="EMBL" id="MBB1163239.1"/>
    </source>
</evidence>
<evidence type="ECO:0000259" key="1">
    <source>
        <dbReference type="Pfam" id="PF01590"/>
    </source>
</evidence>
<organism evidence="3 4">
    <name type="scientific">Aquariibacter albus</name>
    <dbReference type="NCBI Taxonomy" id="2759899"/>
    <lineage>
        <taxon>Bacteria</taxon>
        <taxon>Pseudomonadati</taxon>
        <taxon>Pseudomonadota</taxon>
        <taxon>Betaproteobacteria</taxon>
        <taxon>Burkholderiales</taxon>
        <taxon>Sphaerotilaceae</taxon>
        <taxon>Aquariibacter</taxon>
    </lineage>
</organism>
<evidence type="ECO:0000259" key="2">
    <source>
        <dbReference type="Pfam" id="PF02954"/>
    </source>
</evidence>
<dbReference type="InterPro" id="IPR003018">
    <property type="entry name" value="GAF"/>
</dbReference>
<dbReference type="InterPro" id="IPR009057">
    <property type="entry name" value="Homeodomain-like_sf"/>
</dbReference>
<dbReference type="CDD" id="cd00130">
    <property type="entry name" value="PAS"/>
    <property type="match status" value="1"/>
</dbReference>
<protein>
    <submittedName>
        <fullName evidence="3">Fis family transcriptional regulator</fullName>
    </submittedName>
</protein>
<dbReference type="Gene3D" id="3.30.450.40">
    <property type="match status" value="1"/>
</dbReference>
<feature type="domain" description="DNA binding HTH" evidence="2">
    <location>
        <begin position="347"/>
        <end position="381"/>
    </location>
</feature>
<reference evidence="3 4" key="1">
    <citation type="submission" date="2020-08" db="EMBL/GenBank/DDBJ databases">
        <title>Aquariorum lacteus gen. nov., sp. nov., a new member of the family Comamonadaceae, isolated from freshwater aquarium.</title>
        <authorList>
            <person name="Chun S.-J."/>
        </authorList>
    </citation>
    <scope>NUCLEOTIDE SEQUENCE [LARGE SCALE GENOMIC DNA]</scope>
    <source>
        <strain evidence="3 4">SJAQ100</strain>
    </source>
</reference>
<gene>
    <name evidence="3" type="ORF">H4F90_14795</name>
</gene>
<dbReference type="Pfam" id="PF02954">
    <property type="entry name" value="HTH_8"/>
    <property type="match status" value="1"/>
</dbReference>
<comment type="caution">
    <text evidence="3">The sequence shown here is derived from an EMBL/GenBank/DDBJ whole genome shotgun (WGS) entry which is preliminary data.</text>
</comment>
<keyword evidence="4" id="KW-1185">Reference proteome</keyword>
<dbReference type="InterPro" id="IPR002197">
    <property type="entry name" value="HTH_Fis"/>
</dbReference>
<dbReference type="Gene3D" id="1.10.10.60">
    <property type="entry name" value="Homeodomain-like"/>
    <property type="match status" value="1"/>
</dbReference>
<dbReference type="SUPFAM" id="SSF46689">
    <property type="entry name" value="Homeodomain-like"/>
    <property type="match status" value="1"/>
</dbReference>